<dbReference type="STRING" id="525309.HMPREF0494_1786"/>
<protein>
    <submittedName>
        <fullName evidence="1">Uncharacterized protein</fullName>
    </submittedName>
</protein>
<dbReference type="AlphaFoldDB" id="C8P8Z2"/>
<evidence type="ECO:0000313" key="1">
    <source>
        <dbReference type="EMBL" id="EEW53063.1"/>
    </source>
</evidence>
<dbReference type="Proteomes" id="UP000003675">
    <property type="component" value="Unassembled WGS sequence"/>
</dbReference>
<comment type="caution">
    <text evidence="1">The sequence shown here is derived from an EMBL/GenBank/DDBJ whole genome shotgun (WGS) entry which is preliminary data.</text>
</comment>
<dbReference type="EMBL" id="ACLL01000051">
    <property type="protein sequence ID" value="EEW53063.1"/>
    <property type="molecule type" value="Genomic_DNA"/>
</dbReference>
<name>C8P8Z2_9LACO</name>
<proteinExistence type="predicted"/>
<gene>
    <name evidence="1" type="ORF">HMPREF0494_1786</name>
</gene>
<dbReference type="HOGENOM" id="CLU_2880069_0_0_9"/>
<sequence length="63" mass="7181">MYVYRCIIISEGRDKNMAKKNKKKKSNNKAEVAKWVAIGAWAMPASGVVDIAKMIVRHLLYNK</sequence>
<reference evidence="1 2" key="1">
    <citation type="submission" date="2009-09" db="EMBL/GenBank/DDBJ databases">
        <authorList>
            <person name="Qin X."/>
            <person name="Bachman B."/>
            <person name="Battles P."/>
            <person name="Bell A."/>
            <person name="Bess C."/>
            <person name="Bickham C."/>
            <person name="Chaboub L."/>
            <person name="Chen D."/>
            <person name="Coyle M."/>
            <person name="Deiros D.R."/>
            <person name="Dinh H."/>
            <person name="Forbes L."/>
            <person name="Fowler G."/>
            <person name="Francisco L."/>
            <person name="Fu Q."/>
            <person name="Gubbala S."/>
            <person name="Hale W."/>
            <person name="Han Y."/>
            <person name="Hemphill L."/>
            <person name="Highlander S.K."/>
            <person name="Hirani K."/>
            <person name="Hogues M."/>
            <person name="Jackson L."/>
            <person name="Jakkamsetti A."/>
            <person name="Javaid M."/>
            <person name="Jiang H."/>
            <person name="Korchina V."/>
            <person name="Kovar C."/>
            <person name="Lara F."/>
            <person name="Lee S."/>
            <person name="Mata R."/>
            <person name="Mathew T."/>
            <person name="Moen C."/>
            <person name="Morales K."/>
            <person name="Munidasa M."/>
            <person name="Nazareth L."/>
            <person name="Ngo R."/>
            <person name="Nguyen L."/>
            <person name="Okwuonu G."/>
            <person name="Ongeri F."/>
            <person name="Patil S."/>
            <person name="Petrosino J."/>
            <person name="Pham C."/>
            <person name="Pham P."/>
            <person name="Pu L.-L."/>
            <person name="Puazo M."/>
            <person name="Raj R."/>
            <person name="Reid J."/>
            <person name="Rouhana J."/>
            <person name="Saada N."/>
            <person name="Shang Y."/>
            <person name="Simmons D."/>
            <person name="Thornton R."/>
            <person name="Warren J."/>
            <person name="Weissenberger G."/>
            <person name="Zhang J."/>
            <person name="Zhang L."/>
            <person name="Zhou C."/>
            <person name="Zhu D."/>
            <person name="Muzny D."/>
            <person name="Worley K."/>
            <person name="Gibbs R."/>
        </authorList>
    </citation>
    <scope>NUCLEOTIDE SEQUENCE [LARGE SCALE GENOMIC DNA]</scope>
    <source>
        <strain evidence="1 2">DSM 16041</strain>
    </source>
</reference>
<organism evidence="1 2">
    <name type="scientific">Limosilactobacillus antri DSM 16041</name>
    <dbReference type="NCBI Taxonomy" id="525309"/>
    <lineage>
        <taxon>Bacteria</taxon>
        <taxon>Bacillati</taxon>
        <taxon>Bacillota</taxon>
        <taxon>Bacilli</taxon>
        <taxon>Lactobacillales</taxon>
        <taxon>Lactobacillaceae</taxon>
        <taxon>Limosilactobacillus</taxon>
    </lineage>
</organism>
<accession>C8P8Z2</accession>
<evidence type="ECO:0000313" key="2">
    <source>
        <dbReference type="Proteomes" id="UP000003675"/>
    </source>
</evidence>